<evidence type="ECO:0000313" key="1">
    <source>
        <dbReference type="EMBL" id="KMO86423.1"/>
    </source>
</evidence>
<dbReference type="InParanoid" id="A0A0J6WW31"/>
<keyword evidence="2" id="KW-1185">Reference proteome</keyword>
<accession>A0A0J6WW31</accession>
<dbReference type="AlphaFoldDB" id="A0A0J6WW31"/>
<evidence type="ECO:0000313" key="2">
    <source>
        <dbReference type="Proteomes" id="UP000036503"/>
    </source>
</evidence>
<protein>
    <submittedName>
        <fullName evidence="1">Uncharacterized protein</fullName>
    </submittedName>
</protein>
<dbReference type="PATRIC" id="fig|1122219.3.peg.1311"/>
<dbReference type="Proteomes" id="UP000036503">
    <property type="component" value="Unassembled WGS sequence"/>
</dbReference>
<reference evidence="1 2" key="1">
    <citation type="submission" date="2015-06" db="EMBL/GenBank/DDBJ databases">
        <title>Draft genome sequence of beer spoilage bacterium Megasphaera cerevisiae type strain 20462.</title>
        <authorList>
            <person name="Kutumbaka K."/>
            <person name="Pasmowitz J."/>
            <person name="Mategko J."/>
            <person name="Reyes D."/>
            <person name="Friedrich A."/>
            <person name="Han S."/>
            <person name="Martens-Habbena W."/>
            <person name="Neal-McKinney J."/>
            <person name="Janagama H.K."/>
            <person name="Nadala C."/>
            <person name="Samadpour M."/>
        </authorList>
    </citation>
    <scope>NUCLEOTIDE SEQUENCE [LARGE SCALE GENOMIC DNA]</scope>
    <source>
        <strain evidence="1 2">DSM 20462</strain>
    </source>
</reference>
<dbReference type="OrthoDB" id="1682068at2"/>
<name>A0A0J6WW31_9FIRM</name>
<dbReference type="RefSeq" id="WP_048514337.1">
    <property type="nucleotide sequence ID" value="NZ_FUXD01000012.1"/>
</dbReference>
<comment type="caution">
    <text evidence="1">The sequence shown here is derived from an EMBL/GenBank/DDBJ whole genome shotgun (WGS) entry which is preliminary data.</text>
</comment>
<proteinExistence type="predicted"/>
<sequence length="172" mass="19058">MEMTLSLYKIADAWMQALQGSTVIQNFCQEKYGKSPTFLMGTTPRQLPDEDNCPFILIMPGHKVEGIDEGTFSYILGIAWVISNDKVAADGNIVPFDSYPNASLTDMLGMRECNAFGQLIYEELQACAESKGWPISHIDFDISPSEAIFPQWNGVLVATTNITPSMGEEITY</sequence>
<gene>
    <name evidence="1" type="ORF">AB840_08120</name>
</gene>
<dbReference type="EMBL" id="LEKT01000023">
    <property type="protein sequence ID" value="KMO86423.1"/>
    <property type="molecule type" value="Genomic_DNA"/>
</dbReference>
<organism evidence="1 2">
    <name type="scientific">Megasphaera cerevisiae DSM 20462</name>
    <dbReference type="NCBI Taxonomy" id="1122219"/>
    <lineage>
        <taxon>Bacteria</taxon>
        <taxon>Bacillati</taxon>
        <taxon>Bacillota</taxon>
        <taxon>Negativicutes</taxon>
        <taxon>Veillonellales</taxon>
        <taxon>Veillonellaceae</taxon>
        <taxon>Megasphaera</taxon>
    </lineage>
</organism>